<feature type="region of interest" description="Disordered" evidence="1">
    <location>
        <begin position="133"/>
        <end position="155"/>
    </location>
</feature>
<evidence type="ECO:0000313" key="2">
    <source>
        <dbReference type="EMBL" id="WMV14193.1"/>
    </source>
</evidence>
<gene>
    <name evidence="2" type="ORF">MTR67_007578</name>
</gene>
<dbReference type="AlphaFoldDB" id="A0AAF0Q0G8"/>
<feature type="region of interest" description="Disordered" evidence="1">
    <location>
        <begin position="13"/>
        <end position="42"/>
    </location>
</feature>
<reference evidence="2" key="1">
    <citation type="submission" date="2023-08" db="EMBL/GenBank/DDBJ databases">
        <title>A de novo genome assembly of Solanum verrucosum Schlechtendal, a Mexican diploid species geographically isolated from the other diploid A-genome species in potato relatives.</title>
        <authorList>
            <person name="Hosaka K."/>
        </authorList>
    </citation>
    <scope>NUCLEOTIDE SEQUENCE</scope>
    <source>
        <tissue evidence="2">Young leaves</tissue>
    </source>
</reference>
<proteinExistence type="predicted"/>
<organism evidence="2 3">
    <name type="scientific">Solanum verrucosum</name>
    <dbReference type="NCBI Taxonomy" id="315347"/>
    <lineage>
        <taxon>Eukaryota</taxon>
        <taxon>Viridiplantae</taxon>
        <taxon>Streptophyta</taxon>
        <taxon>Embryophyta</taxon>
        <taxon>Tracheophyta</taxon>
        <taxon>Spermatophyta</taxon>
        <taxon>Magnoliopsida</taxon>
        <taxon>eudicotyledons</taxon>
        <taxon>Gunneridae</taxon>
        <taxon>Pentapetalae</taxon>
        <taxon>asterids</taxon>
        <taxon>lamiids</taxon>
        <taxon>Solanales</taxon>
        <taxon>Solanaceae</taxon>
        <taxon>Solanoideae</taxon>
        <taxon>Solaneae</taxon>
        <taxon>Solanum</taxon>
    </lineage>
</organism>
<protein>
    <recommendedName>
        <fullName evidence="4">Integrase core domain containing protein</fullName>
    </recommendedName>
</protein>
<accession>A0AAF0Q0G8</accession>
<feature type="compositionally biased region" description="Basic and acidic residues" evidence="1">
    <location>
        <begin position="30"/>
        <end position="42"/>
    </location>
</feature>
<sequence>MYNEKVHFLRTQGGGLRQNYPRSGGNQGWNREHDEGWRDRHTERRDLGRNWREWDDDKEIYVPPHERHKPKEQRVDPENFRTEDMLARILNKMKGSDKVLKEMKDDVPSLNQTITSHLVSIKQLETQMGQISTHLNTRQKKGLPSDTLVNPKNED</sequence>
<name>A0AAF0Q0G8_SOLVR</name>
<evidence type="ECO:0008006" key="4">
    <source>
        <dbReference type="Google" id="ProtNLM"/>
    </source>
</evidence>
<dbReference type="EMBL" id="CP133613">
    <property type="protein sequence ID" value="WMV14193.1"/>
    <property type="molecule type" value="Genomic_DNA"/>
</dbReference>
<keyword evidence="3" id="KW-1185">Reference proteome</keyword>
<dbReference type="Proteomes" id="UP001234989">
    <property type="component" value="Chromosome 2"/>
</dbReference>
<evidence type="ECO:0000256" key="1">
    <source>
        <dbReference type="SAM" id="MobiDB-lite"/>
    </source>
</evidence>
<evidence type="ECO:0000313" key="3">
    <source>
        <dbReference type="Proteomes" id="UP001234989"/>
    </source>
</evidence>